<gene>
    <name evidence="1" type="ordered locus">Mmah_1057</name>
</gene>
<dbReference type="Proteomes" id="UP000001059">
    <property type="component" value="Chromosome"/>
</dbReference>
<sequence length="33" mass="3578">MTEDINTDGLAAHSGFLQEPFRLIVALTVSESD</sequence>
<evidence type="ECO:0000313" key="2">
    <source>
        <dbReference type="Proteomes" id="UP000001059"/>
    </source>
</evidence>
<accession>D5EBL9</accession>
<dbReference type="HOGENOM" id="CLU_3379938_0_0_2"/>
<protein>
    <submittedName>
        <fullName evidence="1">Uncharacterized protein</fullName>
    </submittedName>
</protein>
<dbReference type="EMBL" id="CP001994">
    <property type="protein sequence ID" value="ADE36570.1"/>
    <property type="molecule type" value="Genomic_DNA"/>
</dbReference>
<dbReference type="AlphaFoldDB" id="D5EBL9"/>
<evidence type="ECO:0000313" key="1">
    <source>
        <dbReference type="EMBL" id="ADE36570.1"/>
    </source>
</evidence>
<organism evidence="1 2">
    <name type="scientific">Methanohalophilus mahii (strain ATCC 35705 / DSM 5219 / SLP)</name>
    <dbReference type="NCBI Taxonomy" id="547558"/>
    <lineage>
        <taxon>Archaea</taxon>
        <taxon>Methanobacteriati</taxon>
        <taxon>Methanobacteriota</taxon>
        <taxon>Stenosarchaea group</taxon>
        <taxon>Methanomicrobia</taxon>
        <taxon>Methanosarcinales</taxon>
        <taxon>Methanosarcinaceae</taxon>
        <taxon>Methanohalophilus</taxon>
    </lineage>
</organism>
<name>D5EBL9_METMS</name>
<dbReference type="KEGG" id="mmh:Mmah_1057"/>
<keyword evidence="2" id="KW-1185">Reference proteome</keyword>
<reference evidence="1 2" key="1">
    <citation type="submission" date="2010-03" db="EMBL/GenBank/DDBJ databases">
        <title>The complete genome of Methanohalophilus mahii DSM 5219.</title>
        <authorList>
            <consortium name="US DOE Joint Genome Institute (JGI-PGF)"/>
            <person name="Lucas S."/>
            <person name="Copeland A."/>
            <person name="Lapidus A."/>
            <person name="Glavina del Rio T."/>
            <person name="Dalin E."/>
            <person name="Tice H."/>
            <person name="Bruce D."/>
            <person name="Goodwin L."/>
            <person name="Pitluck S."/>
            <person name="Kyrpides N."/>
            <person name="Mavromatis K."/>
            <person name="Ivanova N."/>
            <person name="Lykidis A."/>
            <person name="Saunders E."/>
            <person name="Brettin T."/>
            <person name="Detter J.C."/>
            <person name="Han C."/>
            <person name="Land M."/>
            <person name="Hauser L."/>
            <person name="Markowitz V."/>
            <person name="Cheng J.-F."/>
            <person name="Hugenholtz P."/>
            <person name="Woyke T."/>
            <person name="Wu D."/>
            <person name="Spring S."/>
            <person name="Schneider S."/>
            <person name="Schroeder M."/>
            <person name="Klenk H.-P."/>
            <person name="Eisen J.A."/>
        </authorList>
    </citation>
    <scope>NUCLEOTIDE SEQUENCE [LARGE SCALE GENOMIC DNA]</scope>
    <source>
        <strain evidence="2">ATCC 35705 / DSM 5219 / SLP</strain>
    </source>
</reference>
<proteinExistence type="predicted"/>